<dbReference type="EMBL" id="BMAW01071313">
    <property type="protein sequence ID" value="GFT77513.1"/>
    <property type="molecule type" value="Genomic_DNA"/>
</dbReference>
<proteinExistence type="predicted"/>
<name>A0A8X6U5R2_NEPPI</name>
<gene>
    <name evidence="1" type="ORF">NPIL_19771</name>
</gene>
<reference evidence="1" key="1">
    <citation type="submission" date="2020-08" db="EMBL/GenBank/DDBJ databases">
        <title>Multicomponent nature underlies the extraordinary mechanical properties of spider dragline silk.</title>
        <authorList>
            <person name="Kono N."/>
            <person name="Nakamura H."/>
            <person name="Mori M."/>
            <person name="Yoshida Y."/>
            <person name="Ohtoshi R."/>
            <person name="Malay A.D."/>
            <person name="Moran D.A.P."/>
            <person name="Tomita M."/>
            <person name="Numata K."/>
            <person name="Arakawa K."/>
        </authorList>
    </citation>
    <scope>NUCLEOTIDE SEQUENCE</scope>
</reference>
<keyword evidence="2" id="KW-1185">Reference proteome</keyword>
<sequence length="136" mass="15644">MFEYGYLTPIKQNVSSTPTSILRYKIPHKEIEQEFVSNAIDYYIDTYKLNDYDICNTVEALSFLIKNYNNALSDIMDNLKSSIQKLCQSLEFSKITQPEDGAHPNESLFHTIIGWIMIQLNVKKFGSQLHAKLESG</sequence>
<evidence type="ECO:0000313" key="2">
    <source>
        <dbReference type="Proteomes" id="UP000887013"/>
    </source>
</evidence>
<organism evidence="1 2">
    <name type="scientific">Nephila pilipes</name>
    <name type="common">Giant wood spider</name>
    <name type="synonym">Nephila maculata</name>
    <dbReference type="NCBI Taxonomy" id="299642"/>
    <lineage>
        <taxon>Eukaryota</taxon>
        <taxon>Metazoa</taxon>
        <taxon>Ecdysozoa</taxon>
        <taxon>Arthropoda</taxon>
        <taxon>Chelicerata</taxon>
        <taxon>Arachnida</taxon>
        <taxon>Araneae</taxon>
        <taxon>Araneomorphae</taxon>
        <taxon>Entelegynae</taxon>
        <taxon>Araneoidea</taxon>
        <taxon>Nephilidae</taxon>
        <taxon>Nephila</taxon>
    </lineage>
</organism>
<dbReference type="Proteomes" id="UP000887013">
    <property type="component" value="Unassembled WGS sequence"/>
</dbReference>
<dbReference type="AlphaFoldDB" id="A0A8X6U5R2"/>
<dbReference type="OrthoDB" id="10057079at2759"/>
<protein>
    <submittedName>
        <fullName evidence="1">Uncharacterized protein</fullName>
    </submittedName>
</protein>
<comment type="caution">
    <text evidence="1">The sequence shown here is derived from an EMBL/GenBank/DDBJ whole genome shotgun (WGS) entry which is preliminary data.</text>
</comment>
<evidence type="ECO:0000313" key="1">
    <source>
        <dbReference type="EMBL" id="GFT77513.1"/>
    </source>
</evidence>
<accession>A0A8X6U5R2</accession>